<dbReference type="RefSeq" id="XP_018706509.1">
    <property type="nucleotide sequence ID" value="XM_018846781.1"/>
</dbReference>
<feature type="transmembrane region" description="Helical" evidence="8">
    <location>
        <begin position="179"/>
        <end position="202"/>
    </location>
</feature>
<evidence type="ECO:0000259" key="9">
    <source>
        <dbReference type="PROSITE" id="PS50850"/>
    </source>
</evidence>
<dbReference type="GO" id="GO:0005351">
    <property type="term" value="F:carbohydrate:proton symporter activity"/>
    <property type="evidence" value="ECO:0007669"/>
    <property type="project" value="TreeGrafter"/>
</dbReference>
<dbReference type="GO" id="GO:0016020">
    <property type="term" value="C:membrane"/>
    <property type="evidence" value="ECO:0007669"/>
    <property type="project" value="UniProtKB-SubCell"/>
</dbReference>
<evidence type="ECO:0000256" key="7">
    <source>
        <dbReference type="RuleBase" id="RU003346"/>
    </source>
</evidence>
<evidence type="ECO:0000256" key="1">
    <source>
        <dbReference type="ARBA" id="ARBA00004141"/>
    </source>
</evidence>
<evidence type="ECO:0000256" key="6">
    <source>
        <dbReference type="ARBA" id="ARBA00023136"/>
    </source>
</evidence>
<dbReference type="PROSITE" id="PS00216">
    <property type="entry name" value="SUGAR_TRANSPORT_1"/>
    <property type="match status" value="1"/>
</dbReference>
<feature type="transmembrane region" description="Helical" evidence="8">
    <location>
        <begin position="391"/>
        <end position="417"/>
    </location>
</feature>
<feature type="transmembrane region" description="Helical" evidence="8">
    <location>
        <begin position="459"/>
        <end position="480"/>
    </location>
</feature>
<feature type="transmembrane region" description="Helical" evidence="8">
    <location>
        <begin position="149"/>
        <end position="167"/>
    </location>
</feature>
<sequence length="536" mass="57966">MAKYLGLRGPALTRAIIWLVVCPAFTCYGYNISVAGGLLTLPSFVKMFPSLDTINTTGSQQSYNSTIQGKPPPPLPLRSFRPSLTLAPPPGTVVALFTVGGIFGSLSCIYLGDRLGRRRVIQLASLVAALGVVLMASAFSLAQFVVARLVLGLGTGGYLATVPVWQAEISRAGKRGAHVVMDGIFVGAGISLALWLDFGFFFVKDSSVAWRFPFAFQILFLAAVGGFVTLLPESPRWLVKRDRVEEAREILAALSDDDPASEAIANEVREIQHSLSVCGALSWKAMTTMGEQRLLHRTVLAATGQMFQQMCGINLISMYATTIFEQYLGMNPTSSRILAASMAMTQILGGYLAFFTIDRLGRRFLMLACAAGMGVAMAILAGTTSAPGNTAALVVAVVCLFAFQFIYTVGYSGLTYLYATEVAPLQLRAAISAVATAAVWTFNFLLAEVTPIGFNTISYRYYIIFAVLNATIIPVVYFFFPETSGRSLEEIDEIFMQSKSIWDPVKVARTLPRMTTEIGVTVTSLEGADEKVEYAK</sequence>
<dbReference type="PANTHER" id="PTHR48022">
    <property type="entry name" value="PLASTIDIC GLUCOSE TRANSPORTER 4"/>
    <property type="match status" value="1"/>
</dbReference>
<keyword evidence="5 8" id="KW-1133">Transmembrane helix</keyword>
<proteinExistence type="inferred from homology"/>
<dbReference type="InterPro" id="IPR036259">
    <property type="entry name" value="MFS_trans_sf"/>
</dbReference>
<gene>
    <name evidence="10" type="ORF">ISF_03175</name>
</gene>
<dbReference type="NCBIfam" id="TIGR00879">
    <property type="entry name" value="SP"/>
    <property type="match status" value="1"/>
</dbReference>
<name>A0A168BBU8_CORFA</name>
<feature type="domain" description="Major facilitator superfamily (MFS) profile" evidence="9">
    <location>
        <begin position="38"/>
        <end position="484"/>
    </location>
</feature>
<feature type="transmembrane region" description="Helical" evidence="8">
    <location>
        <begin position="364"/>
        <end position="385"/>
    </location>
</feature>
<comment type="similarity">
    <text evidence="2 7">Belongs to the major facilitator superfamily. Sugar transporter (TC 2.A.1.1) family.</text>
</comment>
<dbReference type="PROSITE" id="PS50850">
    <property type="entry name" value="MFS"/>
    <property type="match status" value="1"/>
</dbReference>
<evidence type="ECO:0000256" key="8">
    <source>
        <dbReference type="SAM" id="Phobius"/>
    </source>
</evidence>
<dbReference type="InterPro" id="IPR020846">
    <property type="entry name" value="MFS_dom"/>
</dbReference>
<feature type="transmembrane region" description="Helical" evidence="8">
    <location>
        <begin position="337"/>
        <end position="357"/>
    </location>
</feature>
<dbReference type="Proteomes" id="UP000076744">
    <property type="component" value="Unassembled WGS sequence"/>
</dbReference>
<dbReference type="PANTHER" id="PTHR48022:SF45">
    <property type="entry name" value="MAJOR FACILITATOR SUPERFAMILY (MFS) PROFILE DOMAIN-CONTAINING PROTEIN-RELATED"/>
    <property type="match status" value="1"/>
</dbReference>
<dbReference type="SUPFAM" id="SSF103473">
    <property type="entry name" value="MFS general substrate transporter"/>
    <property type="match status" value="1"/>
</dbReference>
<feature type="transmembrane region" description="Helical" evidence="8">
    <location>
        <begin position="429"/>
        <end position="447"/>
    </location>
</feature>
<dbReference type="InterPro" id="IPR005828">
    <property type="entry name" value="MFS_sugar_transport-like"/>
</dbReference>
<feature type="transmembrane region" description="Helical" evidence="8">
    <location>
        <begin position="294"/>
        <end position="317"/>
    </location>
</feature>
<dbReference type="AlphaFoldDB" id="A0A168BBU8"/>
<evidence type="ECO:0000313" key="11">
    <source>
        <dbReference type="Proteomes" id="UP000076744"/>
    </source>
</evidence>
<dbReference type="InterPro" id="IPR003663">
    <property type="entry name" value="Sugar/inositol_transpt"/>
</dbReference>
<dbReference type="InterPro" id="IPR050360">
    <property type="entry name" value="MFS_Sugar_Transporters"/>
</dbReference>
<evidence type="ECO:0000256" key="3">
    <source>
        <dbReference type="ARBA" id="ARBA00022448"/>
    </source>
</evidence>
<comment type="caution">
    <text evidence="10">The sequence shown here is derived from an EMBL/GenBank/DDBJ whole genome shotgun (WGS) entry which is preliminary data.</text>
</comment>
<feature type="transmembrane region" description="Helical" evidence="8">
    <location>
        <begin position="123"/>
        <end position="143"/>
    </location>
</feature>
<feature type="transmembrane region" description="Helical" evidence="8">
    <location>
        <begin position="91"/>
        <end position="111"/>
    </location>
</feature>
<accession>A0A168BBU8</accession>
<organism evidence="10 11">
    <name type="scientific">Cordyceps fumosorosea (strain ARSEF 2679)</name>
    <name type="common">Isaria fumosorosea</name>
    <dbReference type="NCBI Taxonomy" id="1081104"/>
    <lineage>
        <taxon>Eukaryota</taxon>
        <taxon>Fungi</taxon>
        <taxon>Dikarya</taxon>
        <taxon>Ascomycota</taxon>
        <taxon>Pezizomycotina</taxon>
        <taxon>Sordariomycetes</taxon>
        <taxon>Hypocreomycetidae</taxon>
        <taxon>Hypocreales</taxon>
        <taxon>Cordycipitaceae</taxon>
        <taxon>Cordyceps</taxon>
    </lineage>
</organism>
<evidence type="ECO:0000256" key="2">
    <source>
        <dbReference type="ARBA" id="ARBA00010992"/>
    </source>
</evidence>
<dbReference type="Gene3D" id="1.20.1250.20">
    <property type="entry name" value="MFS general substrate transporter like domains"/>
    <property type="match status" value="1"/>
</dbReference>
<dbReference type="Pfam" id="PF00083">
    <property type="entry name" value="Sugar_tr"/>
    <property type="match status" value="1"/>
</dbReference>
<comment type="subcellular location">
    <subcellularLocation>
        <location evidence="1">Membrane</location>
        <topology evidence="1">Multi-pass membrane protein</topology>
    </subcellularLocation>
</comment>
<keyword evidence="11" id="KW-1185">Reference proteome</keyword>
<dbReference type="PRINTS" id="PR00171">
    <property type="entry name" value="SUGRTRNSPORT"/>
</dbReference>
<reference evidence="10 11" key="1">
    <citation type="journal article" date="2016" name="Genome Biol. Evol.">
        <title>Divergent and convergent evolution of fungal pathogenicity.</title>
        <authorList>
            <person name="Shang Y."/>
            <person name="Xiao G."/>
            <person name="Zheng P."/>
            <person name="Cen K."/>
            <person name="Zhan S."/>
            <person name="Wang C."/>
        </authorList>
    </citation>
    <scope>NUCLEOTIDE SEQUENCE [LARGE SCALE GENOMIC DNA]</scope>
    <source>
        <strain evidence="10 11">ARSEF 2679</strain>
    </source>
</reference>
<evidence type="ECO:0000256" key="5">
    <source>
        <dbReference type="ARBA" id="ARBA00022989"/>
    </source>
</evidence>
<dbReference type="InterPro" id="IPR005829">
    <property type="entry name" value="Sugar_transporter_CS"/>
</dbReference>
<evidence type="ECO:0000313" key="10">
    <source>
        <dbReference type="EMBL" id="OAA69905.1"/>
    </source>
</evidence>
<keyword evidence="3 7" id="KW-0813">Transport</keyword>
<keyword evidence="6 8" id="KW-0472">Membrane</keyword>
<dbReference type="OrthoDB" id="6612291at2759"/>
<evidence type="ECO:0000256" key="4">
    <source>
        <dbReference type="ARBA" id="ARBA00022692"/>
    </source>
</evidence>
<protein>
    <submittedName>
        <fullName evidence="10">General substrate transporter</fullName>
    </submittedName>
</protein>
<dbReference type="FunFam" id="1.20.1250.20:FF:000090">
    <property type="entry name" value="MFS sugar transporter, putative"/>
    <property type="match status" value="1"/>
</dbReference>
<feature type="transmembrane region" description="Helical" evidence="8">
    <location>
        <begin position="12"/>
        <end position="32"/>
    </location>
</feature>
<dbReference type="EMBL" id="AZHB01000005">
    <property type="protein sequence ID" value="OAA69905.1"/>
    <property type="molecule type" value="Genomic_DNA"/>
</dbReference>
<dbReference type="GeneID" id="30019467"/>
<feature type="transmembrane region" description="Helical" evidence="8">
    <location>
        <begin position="214"/>
        <end position="231"/>
    </location>
</feature>
<keyword evidence="4 8" id="KW-0812">Transmembrane</keyword>